<organism evidence="1 2">
    <name type="scientific">Candidatus Daviesbacteria bacterium RIFCSPLOWO2_02_FULL_36_7</name>
    <dbReference type="NCBI Taxonomy" id="1797792"/>
    <lineage>
        <taxon>Bacteria</taxon>
        <taxon>Candidatus Daviesiibacteriota</taxon>
    </lineage>
</organism>
<comment type="caution">
    <text evidence="1">The sequence shown here is derived from an EMBL/GenBank/DDBJ whole genome shotgun (WGS) entry which is preliminary data.</text>
</comment>
<proteinExistence type="predicted"/>
<name>A0A1F5MHE5_9BACT</name>
<evidence type="ECO:0000313" key="2">
    <source>
        <dbReference type="Proteomes" id="UP000178859"/>
    </source>
</evidence>
<sequence>MTNPEIQLDILTDERPSVQRVIDAAATQAHDIKNSLVVPYGYAQIAIRLVGEDDRKALSYLQKIYEGLRKALEQTRSAPDRLQAAAELKKEPMDLIGLMDELSSDLVQSYKMI</sequence>
<dbReference type="AlphaFoldDB" id="A0A1F5MHE5"/>
<dbReference type="EMBL" id="MFDT01000040">
    <property type="protein sequence ID" value="OGE64783.1"/>
    <property type="molecule type" value="Genomic_DNA"/>
</dbReference>
<evidence type="ECO:0000313" key="1">
    <source>
        <dbReference type="EMBL" id="OGE64783.1"/>
    </source>
</evidence>
<gene>
    <name evidence="1" type="ORF">A3I48_01850</name>
</gene>
<protein>
    <submittedName>
        <fullName evidence="1">Uncharacterized protein</fullName>
    </submittedName>
</protein>
<accession>A0A1F5MHE5</accession>
<reference evidence="1 2" key="1">
    <citation type="journal article" date="2016" name="Nat. Commun.">
        <title>Thousands of microbial genomes shed light on interconnected biogeochemical processes in an aquifer system.</title>
        <authorList>
            <person name="Anantharaman K."/>
            <person name="Brown C.T."/>
            <person name="Hug L.A."/>
            <person name="Sharon I."/>
            <person name="Castelle C.J."/>
            <person name="Probst A.J."/>
            <person name="Thomas B.C."/>
            <person name="Singh A."/>
            <person name="Wilkins M.J."/>
            <person name="Karaoz U."/>
            <person name="Brodie E.L."/>
            <person name="Williams K.H."/>
            <person name="Hubbard S.S."/>
            <person name="Banfield J.F."/>
        </authorList>
    </citation>
    <scope>NUCLEOTIDE SEQUENCE [LARGE SCALE GENOMIC DNA]</scope>
</reference>
<dbReference type="Proteomes" id="UP000178859">
    <property type="component" value="Unassembled WGS sequence"/>
</dbReference>